<evidence type="ECO:0000256" key="7">
    <source>
        <dbReference type="ARBA" id="ARBA00023065"/>
    </source>
</evidence>
<keyword evidence="5 10" id="KW-0812">Transmembrane</keyword>
<feature type="transmembrane region" description="Helical" evidence="10">
    <location>
        <begin position="45"/>
        <end position="66"/>
    </location>
</feature>
<dbReference type="RefSeq" id="WP_161818484.1">
    <property type="nucleotide sequence ID" value="NZ_JAACJS010000012.1"/>
</dbReference>
<evidence type="ECO:0000256" key="6">
    <source>
        <dbReference type="ARBA" id="ARBA00022989"/>
    </source>
</evidence>
<dbReference type="PANTHER" id="PTHR43298:SF2">
    <property type="entry name" value="FMN_FAD EXPORTER YEEO-RELATED"/>
    <property type="match status" value="1"/>
</dbReference>
<keyword evidence="7" id="KW-0406">Ion transport</keyword>
<dbReference type="PIRSF" id="PIRSF006603">
    <property type="entry name" value="DinF"/>
    <property type="match status" value="1"/>
</dbReference>
<evidence type="ECO:0000256" key="8">
    <source>
        <dbReference type="ARBA" id="ARBA00023136"/>
    </source>
</evidence>
<dbReference type="Proteomes" id="UP000753802">
    <property type="component" value="Unassembled WGS sequence"/>
</dbReference>
<dbReference type="InterPro" id="IPR048279">
    <property type="entry name" value="MdtK-like"/>
</dbReference>
<proteinExistence type="predicted"/>
<evidence type="ECO:0000256" key="4">
    <source>
        <dbReference type="ARBA" id="ARBA00022475"/>
    </source>
</evidence>
<feature type="transmembrane region" description="Helical" evidence="10">
    <location>
        <begin position="86"/>
        <end position="112"/>
    </location>
</feature>
<keyword evidence="12" id="KW-1185">Reference proteome</keyword>
<evidence type="ECO:0000256" key="10">
    <source>
        <dbReference type="SAM" id="Phobius"/>
    </source>
</evidence>
<name>A0ABW9ZSS1_9BACT</name>
<evidence type="ECO:0000313" key="12">
    <source>
        <dbReference type="Proteomes" id="UP000753802"/>
    </source>
</evidence>
<gene>
    <name evidence="11" type="ORF">GWC95_09600</name>
</gene>
<organism evidence="11 12">
    <name type="scientific">Sediminibacterium roseum</name>
    <dbReference type="NCBI Taxonomy" id="1978412"/>
    <lineage>
        <taxon>Bacteria</taxon>
        <taxon>Pseudomonadati</taxon>
        <taxon>Bacteroidota</taxon>
        <taxon>Chitinophagia</taxon>
        <taxon>Chitinophagales</taxon>
        <taxon>Chitinophagaceae</taxon>
        <taxon>Sediminibacterium</taxon>
    </lineage>
</organism>
<dbReference type="InterPro" id="IPR002528">
    <property type="entry name" value="MATE_fam"/>
</dbReference>
<dbReference type="CDD" id="cd13133">
    <property type="entry name" value="MATE_like_7"/>
    <property type="match status" value="1"/>
</dbReference>
<keyword evidence="3" id="KW-0050">Antiport</keyword>
<keyword evidence="6 10" id="KW-1133">Transmembrane helix</keyword>
<accession>A0ABW9ZSS1</accession>
<evidence type="ECO:0000256" key="3">
    <source>
        <dbReference type="ARBA" id="ARBA00022449"/>
    </source>
</evidence>
<evidence type="ECO:0000256" key="9">
    <source>
        <dbReference type="ARBA" id="ARBA00031636"/>
    </source>
</evidence>
<feature type="transmembrane region" description="Helical" evidence="10">
    <location>
        <begin position="12"/>
        <end position="33"/>
    </location>
</feature>
<dbReference type="PANTHER" id="PTHR43298">
    <property type="entry name" value="MULTIDRUG RESISTANCE PROTEIN NORM-RELATED"/>
    <property type="match status" value="1"/>
</dbReference>
<evidence type="ECO:0000256" key="2">
    <source>
        <dbReference type="ARBA" id="ARBA00022448"/>
    </source>
</evidence>
<feature type="transmembrane region" description="Helical" evidence="10">
    <location>
        <begin position="419"/>
        <end position="436"/>
    </location>
</feature>
<keyword evidence="8 10" id="KW-0472">Membrane</keyword>
<protein>
    <recommendedName>
        <fullName evidence="9">Multidrug-efflux transporter</fullName>
    </recommendedName>
</protein>
<comment type="caution">
    <text evidence="11">The sequence shown here is derived from an EMBL/GenBank/DDBJ whole genome shotgun (WGS) entry which is preliminary data.</text>
</comment>
<feature type="transmembrane region" description="Helical" evidence="10">
    <location>
        <begin position="132"/>
        <end position="149"/>
    </location>
</feature>
<feature type="transmembrane region" description="Helical" evidence="10">
    <location>
        <begin position="354"/>
        <end position="377"/>
    </location>
</feature>
<evidence type="ECO:0000256" key="1">
    <source>
        <dbReference type="ARBA" id="ARBA00004651"/>
    </source>
</evidence>
<keyword evidence="4" id="KW-1003">Cell membrane</keyword>
<feature type="transmembrane region" description="Helical" evidence="10">
    <location>
        <begin position="194"/>
        <end position="214"/>
    </location>
</feature>
<dbReference type="NCBIfam" id="TIGR00797">
    <property type="entry name" value="matE"/>
    <property type="match status" value="1"/>
</dbReference>
<feature type="transmembrane region" description="Helical" evidence="10">
    <location>
        <begin position="161"/>
        <end position="182"/>
    </location>
</feature>
<comment type="subcellular location">
    <subcellularLocation>
        <location evidence="1">Cell membrane</location>
        <topology evidence="1">Multi-pass membrane protein</topology>
    </subcellularLocation>
</comment>
<dbReference type="EMBL" id="JAACJS010000012">
    <property type="protein sequence ID" value="NCI50177.1"/>
    <property type="molecule type" value="Genomic_DNA"/>
</dbReference>
<keyword evidence="2" id="KW-0813">Transport</keyword>
<reference evidence="11 12" key="1">
    <citation type="submission" date="2020-01" db="EMBL/GenBank/DDBJ databases">
        <title>Genome analysis.</title>
        <authorList>
            <person name="Wu S."/>
            <person name="Wang G."/>
        </authorList>
    </citation>
    <scope>NUCLEOTIDE SEQUENCE [LARGE SCALE GENOMIC DNA]</scope>
    <source>
        <strain evidence="11 12">SYL130</strain>
    </source>
</reference>
<sequence length="446" mass="50129">MNSLQVQISNRQVLKIALPIAAAIIVPQINFITNNIFLGGLGQGALALAGITGVYYLIFAVVGHGLNNGLQALISRRAGENRIDAIGNLFAQGIRISIVFALLGMVITWFVAPTVLRWSLHDPESVNTCVRFLNIRILGLPFLYVYQMRNALLVGTNQSKYLILGTATEAVTNVFFDYSLIYGKFGMPQLGFDGAAYASIISEFAGLVVIFVVIRMNGITRQLELFKNWAYDAANVKLILRQSYPLILQHCISIISWEFFYILIEHHGQRDLAISNTMRNIFGFFGCFTWAFAATANTMVSNVIGQNRQQEVLGLINRIMYWSLGFALSVCLFLNLFPHLFLSMYGQGDAFIDAAIPVMRVVSSALVFMSISVVWMNAVTGTGNSKMNLLSETAAITFYCLYVYVVLEKLNLPITWGWASEWIYWTTIFVPSFWYMKSKRWVKYKM</sequence>
<feature type="transmembrane region" description="Helical" evidence="10">
    <location>
        <begin position="280"/>
        <end position="300"/>
    </location>
</feature>
<feature type="transmembrane region" description="Helical" evidence="10">
    <location>
        <begin position="321"/>
        <end position="342"/>
    </location>
</feature>
<evidence type="ECO:0000256" key="5">
    <source>
        <dbReference type="ARBA" id="ARBA00022692"/>
    </source>
</evidence>
<dbReference type="Pfam" id="PF01554">
    <property type="entry name" value="MatE"/>
    <property type="match status" value="2"/>
</dbReference>
<evidence type="ECO:0000313" key="11">
    <source>
        <dbReference type="EMBL" id="NCI50177.1"/>
    </source>
</evidence>
<dbReference type="InterPro" id="IPR050222">
    <property type="entry name" value="MATE_MdtK"/>
</dbReference>